<feature type="transmembrane region" description="Helical" evidence="8">
    <location>
        <begin position="42"/>
        <end position="59"/>
    </location>
</feature>
<organism evidence="9 10">
    <name type="scientific">Lactobacillus crispatus</name>
    <dbReference type="NCBI Taxonomy" id="47770"/>
    <lineage>
        <taxon>Bacteria</taxon>
        <taxon>Bacillati</taxon>
        <taxon>Bacillota</taxon>
        <taxon>Bacilli</taxon>
        <taxon>Lactobacillales</taxon>
        <taxon>Lactobacillaceae</taxon>
        <taxon>Lactobacillus</taxon>
    </lineage>
</organism>
<feature type="transmembrane region" description="Helical" evidence="8">
    <location>
        <begin position="92"/>
        <end position="111"/>
    </location>
</feature>
<dbReference type="InterPro" id="IPR044878">
    <property type="entry name" value="UbiA_sf"/>
</dbReference>
<dbReference type="GO" id="GO:0004659">
    <property type="term" value="F:prenyltransferase activity"/>
    <property type="evidence" value="ECO:0007669"/>
    <property type="project" value="InterPro"/>
</dbReference>
<evidence type="ECO:0000256" key="8">
    <source>
        <dbReference type="SAM" id="Phobius"/>
    </source>
</evidence>
<dbReference type="RefSeq" id="WP_060462464.1">
    <property type="nucleotide sequence ID" value="NZ_AP025162.1"/>
</dbReference>
<protein>
    <submittedName>
        <fullName evidence="9">1,4-dihydroxy-2-naphthoate prenyltransferase</fullName>
    </submittedName>
</protein>
<dbReference type="InterPro" id="IPR000537">
    <property type="entry name" value="UbiA_prenyltransferase"/>
</dbReference>
<proteinExistence type="predicted"/>
<comment type="pathway">
    <text evidence="2">Quinol/quinone metabolism; menaquinone biosynthesis.</text>
</comment>
<comment type="caution">
    <text evidence="9">The sequence shown here is derived from an EMBL/GenBank/DDBJ whole genome shotgun (WGS) entry which is preliminary data.</text>
</comment>
<feature type="transmembrane region" description="Helical" evidence="8">
    <location>
        <begin position="250"/>
        <end position="270"/>
    </location>
</feature>
<dbReference type="Proteomes" id="UP000067598">
    <property type="component" value="Unassembled WGS sequence"/>
</dbReference>
<feature type="transmembrane region" description="Helical" evidence="8">
    <location>
        <begin position="223"/>
        <end position="244"/>
    </location>
</feature>
<keyword evidence="6 8" id="KW-1133">Transmembrane helix</keyword>
<dbReference type="PANTHER" id="PTHR13929:SF0">
    <property type="entry name" value="UBIA PRENYLTRANSFERASE DOMAIN-CONTAINING PROTEIN 1"/>
    <property type="match status" value="1"/>
</dbReference>
<keyword evidence="4 9" id="KW-0808">Transferase</keyword>
<dbReference type="PATRIC" id="fig|47770.28.peg.1358"/>
<evidence type="ECO:0000256" key="5">
    <source>
        <dbReference type="ARBA" id="ARBA00022692"/>
    </source>
</evidence>
<dbReference type="AlphaFoldDB" id="A0A109DCV7"/>
<sequence>MKKYSTLQKFNALVQIQTIIISALPYIIGSVMASYYYHNFNLVYSLWLFLAVICFHLAVNGHNQYTDYARYKQNHITSYNNILEKFNITKSWARKIIIILTLISAIIGTILSIKVGWIILLIGILSYLIGYCYSGGPYPILKTPFGEPASGITMGYNITFLGLYINMYNVHPFDNFFWAKAIIVAGPAIFVIANVMLANNICDVAEDVKIGRKTLPYYTGRKTALTILCCYYVLAYIFLILGIVLKYLPVITLGSLLTIPLVYHTTKTFVKNPHKESTFTGILVNVLLVLISEIIFSLVGLAI</sequence>
<dbReference type="EMBL" id="LJGP01000044">
    <property type="protein sequence ID" value="KWU03082.1"/>
    <property type="molecule type" value="Genomic_DNA"/>
</dbReference>
<feature type="transmembrane region" description="Helical" evidence="8">
    <location>
        <begin position="145"/>
        <end position="165"/>
    </location>
</feature>
<accession>A0A109DCV7</accession>
<evidence type="ECO:0000256" key="6">
    <source>
        <dbReference type="ARBA" id="ARBA00022989"/>
    </source>
</evidence>
<dbReference type="GO" id="GO:0009234">
    <property type="term" value="P:menaquinone biosynthetic process"/>
    <property type="evidence" value="ECO:0007669"/>
    <property type="project" value="UniProtKB-UniPathway"/>
</dbReference>
<keyword evidence="7 8" id="KW-0472">Membrane</keyword>
<evidence type="ECO:0000313" key="10">
    <source>
        <dbReference type="Proteomes" id="UP000067598"/>
    </source>
</evidence>
<evidence type="ECO:0000256" key="4">
    <source>
        <dbReference type="ARBA" id="ARBA00022679"/>
    </source>
</evidence>
<dbReference type="Gene3D" id="1.20.120.1780">
    <property type="entry name" value="UbiA prenyltransferase"/>
    <property type="match status" value="1"/>
</dbReference>
<reference evidence="9 10" key="1">
    <citation type="journal article" date="2016" name="Microbiology (Mosc.)">
        <title>Comparison of Lactobacillus crispatus isolates from Lactobacillus-dominated vaginal microbiomes with isolates from microbiomes containing bacterial vaginosis-associated bacteria.</title>
        <authorList>
            <person name="Abdelmaksoud A.A."/>
            <person name="Koparde V.N."/>
            <person name="Sheth N.U."/>
            <person name="Serrano M.G."/>
            <person name="Glascock A.L."/>
            <person name="Fettweis J.M."/>
            <person name="Strauss Iii J.F."/>
            <person name="Buck G.A."/>
            <person name="Jefferson K.K."/>
        </authorList>
    </citation>
    <scope>NUCLEOTIDE SEQUENCE [LARGE SCALE GENOMIC DNA]</scope>
    <source>
        <strain evidence="9 10">VMC3</strain>
    </source>
</reference>
<feature type="transmembrane region" description="Helical" evidence="8">
    <location>
        <begin position="177"/>
        <end position="202"/>
    </location>
</feature>
<dbReference type="GO" id="GO:0042371">
    <property type="term" value="P:vitamin K biosynthetic process"/>
    <property type="evidence" value="ECO:0007669"/>
    <property type="project" value="TreeGrafter"/>
</dbReference>
<comment type="subcellular location">
    <subcellularLocation>
        <location evidence="1">Membrane</location>
        <topology evidence="1">Multi-pass membrane protein</topology>
    </subcellularLocation>
</comment>
<evidence type="ECO:0000256" key="1">
    <source>
        <dbReference type="ARBA" id="ARBA00004141"/>
    </source>
</evidence>
<feature type="transmembrane region" description="Helical" evidence="8">
    <location>
        <begin position="12"/>
        <end position="36"/>
    </location>
</feature>
<gene>
    <name evidence="9" type="ORF">AEL95_09220</name>
</gene>
<keyword evidence="3" id="KW-0474">Menaquinone biosynthesis</keyword>
<dbReference type="PANTHER" id="PTHR13929">
    <property type="entry name" value="1,4-DIHYDROXY-2-NAPHTHOATE OCTAPRENYLTRANSFERASE"/>
    <property type="match status" value="1"/>
</dbReference>
<dbReference type="UniPathway" id="UPA00079"/>
<evidence type="ECO:0000256" key="3">
    <source>
        <dbReference type="ARBA" id="ARBA00022428"/>
    </source>
</evidence>
<dbReference type="GO" id="GO:0016020">
    <property type="term" value="C:membrane"/>
    <property type="evidence" value="ECO:0007669"/>
    <property type="project" value="UniProtKB-SubCell"/>
</dbReference>
<evidence type="ECO:0000256" key="7">
    <source>
        <dbReference type="ARBA" id="ARBA00023136"/>
    </source>
</evidence>
<dbReference type="CDD" id="cd13962">
    <property type="entry name" value="PT_UbiA_UBIAD1"/>
    <property type="match status" value="1"/>
</dbReference>
<evidence type="ECO:0000256" key="2">
    <source>
        <dbReference type="ARBA" id="ARBA00004863"/>
    </source>
</evidence>
<dbReference type="InterPro" id="IPR026046">
    <property type="entry name" value="UBIAD1"/>
</dbReference>
<evidence type="ECO:0000313" key="9">
    <source>
        <dbReference type="EMBL" id="KWU03082.1"/>
    </source>
</evidence>
<name>A0A109DCV7_9LACO</name>
<keyword evidence="5 8" id="KW-0812">Transmembrane</keyword>
<dbReference type="Gene3D" id="1.10.357.140">
    <property type="entry name" value="UbiA prenyltransferase"/>
    <property type="match status" value="1"/>
</dbReference>
<feature type="transmembrane region" description="Helical" evidence="8">
    <location>
        <begin position="282"/>
        <end position="302"/>
    </location>
</feature>
<dbReference type="Pfam" id="PF01040">
    <property type="entry name" value="UbiA"/>
    <property type="match status" value="1"/>
</dbReference>